<evidence type="ECO:0000313" key="3">
    <source>
        <dbReference type="Proteomes" id="UP000019249"/>
    </source>
</evidence>
<dbReference type="Gene3D" id="1.10.1790.10">
    <property type="entry name" value="PRD domain"/>
    <property type="match status" value="1"/>
</dbReference>
<reference evidence="2 3" key="1">
    <citation type="journal article" date="2014" name="Int. J. Syst. Evol. Microbiol.">
        <title>Listeria floridensis sp. nov., Listeria aquatica sp. nov., Listeria cornellensis sp. nov., Listeria riparia sp. nov. and Listeria grandensis sp. nov., from agricultural and natural environments.</title>
        <authorList>
            <person name="den Bakker H.C."/>
            <person name="Warchocki S."/>
            <person name="Wright E.M."/>
            <person name="Allred A.F."/>
            <person name="Ahlstrom C."/>
            <person name="Manuel C.S."/>
            <person name="Stasiewicz M.J."/>
            <person name="Burrell A."/>
            <person name="Roof S."/>
            <person name="Strawn L."/>
            <person name="Fortes E.D."/>
            <person name="Nightingale K.K."/>
            <person name="Kephart D."/>
            <person name="Wiedmann M."/>
        </authorList>
    </citation>
    <scope>NUCLEOTIDE SEQUENCE [LARGE SCALE GENOMIC DNA]</scope>
    <source>
        <strain evidence="2 3">FSL S10-1187</strain>
    </source>
</reference>
<dbReference type="EMBL" id="AODF01000016">
    <property type="protein sequence ID" value="EUJ31666.1"/>
    <property type="molecule type" value="Genomic_DNA"/>
</dbReference>
<feature type="domain" description="PRD" evidence="1">
    <location>
        <begin position="1"/>
        <end position="92"/>
    </location>
</feature>
<proteinExistence type="predicted"/>
<dbReference type="Proteomes" id="UP000019249">
    <property type="component" value="Unassembled WGS sequence"/>
</dbReference>
<dbReference type="PROSITE" id="PS51372">
    <property type="entry name" value="PRD_2"/>
    <property type="match status" value="1"/>
</dbReference>
<dbReference type="SUPFAM" id="SSF63520">
    <property type="entry name" value="PTS-regulatory domain, PRD"/>
    <property type="match status" value="1"/>
</dbReference>
<sequence length="92" mass="11111">MVLLFEKLIGLEFREKAALTKHIQTYIKVLFYRRKFQMALPAYSLQSVNQQFQKVFQLTEKVIQLLEQDKLFKTYFKSKFKNEELAHLAVFF</sequence>
<comment type="caution">
    <text evidence="2">The sequence shown here is derived from an EMBL/GenBank/DDBJ whole genome shotgun (WGS) entry which is preliminary data.</text>
</comment>
<dbReference type="InterPro" id="IPR036634">
    <property type="entry name" value="PRD_sf"/>
</dbReference>
<gene>
    <name evidence="2" type="ORF">MFLO_08642</name>
</gene>
<dbReference type="Pfam" id="PF00874">
    <property type="entry name" value="PRD"/>
    <property type="match status" value="1"/>
</dbReference>
<organism evidence="2 3">
    <name type="scientific">Listeria floridensis FSL S10-1187</name>
    <dbReference type="NCBI Taxonomy" id="1265817"/>
    <lineage>
        <taxon>Bacteria</taxon>
        <taxon>Bacillati</taxon>
        <taxon>Bacillota</taxon>
        <taxon>Bacilli</taxon>
        <taxon>Bacillales</taxon>
        <taxon>Listeriaceae</taxon>
        <taxon>Listeria</taxon>
    </lineage>
</organism>
<name>A0ABN0RF08_9LIST</name>
<protein>
    <recommendedName>
        <fullName evidence="1">PRD domain-containing protein</fullName>
    </recommendedName>
</protein>
<evidence type="ECO:0000313" key="2">
    <source>
        <dbReference type="EMBL" id="EUJ31666.1"/>
    </source>
</evidence>
<accession>A0ABN0RF08</accession>
<dbReference type="InterPro" id="IPR011608">
    <property type="entry name" value="PRD"/>
</dbReference>
<evidence type="ECO:0000259" key="1">
    <source>
        <dbReference type="PROSITE" id="PS51372"/>
    </source>
</evidence>
<keyword evidence="3" id="KW-1185">Reference proteome</keyword>
<dbReference type="RefSeq" id="WP_036097347.1">
    <property type="nucleotide sequence ID" value="NZ_AODF01000016.1"/>
</dbReference>